<keyword evidence="2" id="KW-1185">Reference proteome</keyword>
<evidence type="ECO:0000313" key="2">
    <source>
        <dbReference type="Proteomes" id="UP001589647"/>
    </source>
</evidence>
<dbReference type="InterPro" id="IPR018699">
    <property type="entry name" value="DUF2203"/>
</dbReference>
<dbReference type="RefSeq" id="WP_125635407.1">
    <property type="nucleotide sequence ID" value="NZ_BMRC01000002.1"/>
</dbReference>
<accession>A0ABV5IGZ9</accession>
<dbReference type="PIRSF" id="PIRSF016498">
    <property type="entry name" value="UCP016498"/>
    <property type="match status" value="1"/>
</dbReference>
<reference evidence="1 2" key="1">
    <citation type="submission" date="2024-09" db="EMBL/GenBank/DDBJ databases">
        <authorList>
            <person name="Sun Q."/>
            <person name="Mori K."/>
        </authorList>
    </citation>
    <scope>NUCLEOTIDE SEQUENCE [LARGE SCALE GENOMIC DNA]</scope>
    <source>
        <strain evidence="1 2">CCM 3426</strain>
    </source>
</reference>
<comment type="caution">
    <text evidence="1">The sequence shown here is derived from an EMBL/GenBank/DDBJ whole genome shotgun (WGS) entry which is preliminary data.</text>
</comment>
<proteinExistence type="predicted"/>
<dbReference type="Proteomes" id="UP001589647">
    <property type="component" value="Unassembled WGS sequence"/>
</dbReference>
<organism evidence="1 2">
    <name type="scientific">Nonomuraea spiralis</name>
    <dbReference type="NCBI Taxonomy" id="46182"/>
    <lineage>
        <taxon>Bacteria</taxon>
        <taxon>Bacillati</taxon>
        <taxon>Actinomycetota</taxon>
        <taxon>Actinomycetes</taxon>
        <taxon>Streptosporangiales</taxon>
        <taxon>Streptosporangiaceae</taxon>
        <taxon>Nonomuraea</taxon>
    </lineage>
</organism>
<sequence>MDRIFTLDEARALLPGIIAEAREIVAGRADLAEIAFDREAAGGSRLGGLPEIKAIEARIQETLSRWGDQGIEVKGIAPLLIDFPAQLDGVSVRLCWIEGEPELAWYHRTDLGFPGRRPLP</sequence>
<name>A0ABV5IGZ9_9ACTN</name>
<gene>
    <name evidence="1" type="ORF">ACFFV7_19220</name>
</gene>
<protein>
    <submittedName>
        <fullName evidence="1">DUF2203 domain-containing protein</fullName>
    </submittedName>
</protein>
<dbReference type="EMBL" id="JBHMEI010000013">
    <property type="protein sequence ID" value="MFB9203335.1"/>
    <property type="molecule type" value="Genomic_DNA"/>
</dbReference>
<evidence type="ECO:0000313" key="1">
    <source>
        <dbReference type="EMBL" id="MFB9203335.1"/>
    </source>
</evidence>
<dbReference type="Pfam" id="PF09969">
    <property type="entry name" value="DUF2203"/>
    <property type="match status" value="1"/>
</dbReference>